<sequence>MDPIKVGIIGYGFSTKCFHLPFILALPDRFTVVAFFQRTEAPEDPKSVQPGSHCIVDHPEAKHYRTATKFFANPEIEVVIVCSKTDTHAEYAEKALLAGKHVVVEKPFTRTTQEANGIISLANEKGLILTVFQNRRWDSDFKTLSHLIQNNALGEIKELEIHYDVDFPFWMRNMNKKEYTPGDGMMFGLGSHTIDQAIQLFGRPESVTCFLRVLRGIESDVDDSFTLILQYEKPQQDLLVTIKTNVASCMQDQLKYFVRGTKGSYVKHGTCIQEQQIFDGMAPTDADFGIEPSRLHGLLTTSTVFDEKSQGLEPNSKKYIGRYPTIPGRWLGFYENLADAIRGKVQIAVKAQQSRDGIRTIELARLSHEKGQTLPWA</sequence>
<dbReference type="EMBL" id="KN847319">
    <property type="protein sequence ID" value="KIW57474.1"/>
    <property type="molecule type" value="Genomic_DNA"/>
</dbReference>
<dbReference type="AlphaFoldDB" id="A0A0D2FBN1"/>
<dbReference type="PANTHER" id="PTHR43708">
    <property type="entry name" value="CONSERVED EXPRESSED OXIDOREDUCTASE (EUROFUNG)"/>
    <property type="match status" value="1"/>
</dbReference>
<dbReference type="InterPro" id="IPR036291">
    <property type="entry name" value="NAD(P)-bd_dom_sf"/>
</dbReference>
<accession>A0A0D2FBN1</accession>
<comment type="similarity">
    <text evidence="1">Belongs to the Gfo/Idh/MocA family.</text>
</comment>
<name>A0A0D2FBN1_9EURO</name>
<evidence type="ECO:0000313" key="5">
    <source>
        <dbReference type="EMBL" id="KIW57474.1"/>
    </source>
</evidence>
<evidence type="ECO:0000256" key="1">
    <source>
        <dbReference type="ARBA" id="ARBA00010928"/>
    </source>
</evidence>
<dbReference type="OrthoDB" id="6417021at2759"/>
<dbReference type="InterPro" id="IPR055170">
    <property type="entry name" value="GFO_IDH_MocA-like_dom"/>
</dbReference>
<protein>
    <recommendedName>
        <fullName evidence="7">Gfo/Idh/MocA-like oxidoreductase N-terminal domain-containing protein</fullName>
    </recommendedName>
</protein>
<gene>
    <name evidence="5" type="ORF">PV05_06022</name>
</gene>
<dbReference type="STRING" id="348802.A0A0D2FBN1"/>
<dbReference type="GO" id="GO:0000166">
    <property type="term" value="F:nucleotide binding"/>
    <property type="evidence" value="ECO:0007669"/>
    <property type="project" value="InterPro"/>
</dbReference>
<dbReference type="PANTHER" id="PTHR43708:SF5">
    <property type="entry name" value="CONSERVED EXPRESSED OXIDOREDUCTASE (EUROFUNG)-RELATED"/>
    <property type="match status" value="1"/>
</dbReference>
<keyword evidence="6" id="KW-1185">Reference proteome</keyword>
<dbReference type="GO" id="GO:0016491">
    <property type="term" value="F:oxidoreductase activity"/>
    <property type="evidence" value="ECO:0007669"/>
    <property type="project" value="UniProtKB-KW"/>
</dbReference>
<dbReference type="Gene3D" id="3.40.50.720">
    <property type="entry name" value="NAD(P)-binding Rossmann-like Domain"/>
    <property type="match status" value="1"/>
</dbReference>
<dbReference type="SUPFAM" id="SSF51735">
    <property type="entry name" value="NAD(P)-binding Rossmann-fold domains"/>
    <property type="match status" value="1"/>
</dbReference>
<evidence type="ECO:0008006" key="7">
    <source>
        <dbReference type="Google" id="ProtNLM"/>
    </source>
</evidence>
<proteinExistence type="inferred from homology"/>
<dbReference type="InterPro" id="IPR000683">
    <property type="entry name" value="Gfo/Idh/MocA-like_OxRdtase_N"/>
</dbReference>
<evidence type="ECO:0000259" key="4">
    <source>
        <dbReference type="Pfam" id="PF22725"/>
    </source>
</evidence>
<evidence type="ECO:0000313" key="6">
    <source>
        <dbReference type="Proteomes" id="UP000054342"/>
    </source>
</evidence>
<reference evidence="5 6" key="1">
    <citation type="submission" date="2015-01" db="EMBL/GenBank/DDBJ databases">
        <title>The Genome Sequence of Exophiala xenobiotica CBS118157.</title>
        <authorList>
            <consortium name="The Broad Institute Genomics Platform"/>
            <person name="Cuomo C."/>
            <person name="de Hoog S."/>
            <person name="Gorbushina A."/>
            <person name="Stielow B."/>
            <person name="Teixiera M."/>
            <person name="Abouelleil A."/>
            <person name="Chapman S.B."/>
            <person name="Priest M."/>
            <person name="Young S.K."/>
            <person name="Wortman J."/>
            <person name="Nusbaum C."/>
            <person name="Birren B."/>
        </authorList>
    </citation>
    <scope>NUCLEOTIDE SEQUENCE [LARGE SCALE GENOMIC DNA]</scope>
    <source>
        <strain evidence="5 6">CBS 118157</strain>
    </source>
</reference>
<dbReference type="GeneID" id="25327930"/>
<dbReference type="Pfam" id="PF01408">
    <property type="entry name" value="GFO_IDH_MocA"/>
    <property type="match status" value="1"/>
</dbReference>
<organism evidence="5 6">
    <name type="scientific">Exophiala xenobiotica</name>
    <dbReference type="NCBI Taxonomy" id="348802"/>
    <lineage>
        <taxon>Eukaryota</taxon>
        <taxon>Fungi</taxon>
        <taxon>Dikarya</taxon>
        <taxon>Ascomycota</taxon>
        <taxon>Pezizomycotina</taxon>
        <taxon>Eurotiomycetes</taxon>
        <taxon>Chaetothyriomycetidae</taxon>
        <taxon>Chaetothyriales</taxon>
        <taxon>Herpotrichiellaceae</taxon>
        <taxon>Exophiala</taxon>
    </lineage>
</organism>
<dbReference type="Proteomes" id="UP000054342">
    <property type="component" value="Unassembled WGS sequence"/>
</dbReference>
<dbReference type="Pfam" id="PF22725">
    <property type="entry name" value="GFO_IDH_MocA_C3"/>
    <property type="match status" value="1"/>
</dbReference>
<dbReference type="HOGENOM" id="CLU_023194_19_0_1"/>
<dbReference type="RefSeq" id="XP_013318058.1">
    <property type="nucleotide sequence ID" value="XM_013462604.1"/>
</dbReference>
<evidence type="ECO:0000256" key="2">
    <source>
        <dbReference type="ARBA" id="ARBA00023002"/>
    </source>
</evidence>
<feature type="domain" description="GFO/IDH/MocA-like oxidoreductase" evidence="4">
    <location>
        <begin position="141"/>
        <end position="265"/>
    </location>
</feature>
<feature type="domain" description="Gfo/Idh/MocA-like oxidoreductase N-terminal" evidence="3">
    <location>
        <begin position="4"/>
        <end position="131"/>
    </location>
</feature>
<dbReference type="Gene3D" id="3.30.360.10">
    <property type="entry name" value="Dihydrodipicolinate Reductase, domain 2"/>
    <property type="match status" value="1"/>
</dbReference>
<dbReference type="InterPro" id="IPR051317">
    <property type="entry name" value="Gfo/Idh/MocA_oxidoreduct"/>
</dbReference>
<evidence type="ECO:0000259" key="3">
    <source>
        <dbReference type="Pfam" id="PF01408"/>
    </source>
</evidence>
<keyword evidence="2" id="KW-0560">Oxidoreductase</keyword>